<keyword evidence="1" id="KW-0732">Signal</keyword>
<gene>
    <name evidence="2" type="ORF">EVA96_02165</name>
</gene>
<accession>A0A520MIZ2</accession>
<dbReference type="Proteomes" id="UP000315782">
    <property type="component" value="Unassembled WGS sequence"/>
</dbReference>
<evidence type="ECO:0000313" key="2">
    <source>
        <dbReference type="EMBL" id="RZO21184.1"/>
    </source>
</evidence>
<feature type="chain" id="PRO_5021795264" description="DUF1330 domain-containing protein" evidence="1">
    <location>
        <begin position="22"/>
        <end position="235"/>
    </location>
</feature>
<name>A0A520MIZ2_9GAMM</name>
<evidence type="ECO:0000313" key="3">
    <source>
        <dbReference type="Proteomes" id="UP000315782"/>
    </source>
</evidence>
<proteinExistence type="predicted"/>
<evidence type="ECO:0008006" key="4">
    <source>
        <dbReference type="Google" id="ProtNLM"/>
    </source>
</evidence>
<dbReference type="EMBL" id="SHBI01000010">
    <property type="protein sequence ID" value="RZO21184.1"/>
    <property type="molecule type" value="Genomic_DNA"/>
</dbReference>
<comment type="caution">
    <text evidence="2">The sequence shown here is derived from an EMBL/GenBank/DDBJ whole genome shotgun (WGS) entry which is preliminary data.</text>
</comment>
<reference evidence="2 3" key="1">
    <citation type="submission" date="2019-02" db="EMBL/GenBank/DDBJ databases">
        <title>Prokaryotic population dynamics and viral predation in marine succession experiment using metagenomics: the confinement effect.</title>
        <authorList>
            <person name="Haro-Moreno J.M."/>
            <person name="Rodriguez-Valera F."/>
            <person name="Lopez-Perez M."/>
        </authorList>
    </citation>
    <scope>NUCLEOTIDE SEQUENCE [LARGE SCALE GENOMIC DNA]</scope>
    <source>
        <strain evidence="2">MED-G163</strain>
    </source>
</reference>
<evidence type="ECO:0000256" key="1">
    <source>
        <dbReference type="SAM" id="SignalP"/>
    </source>
</evidence>
<protein>
    <recommendedName>
        <fullName evidence="4">DUF1330 domain-containing protein</fullName>
    </recommendedName>
</protein>
<organism evidence="2 3">
    <name type="scientific">SAR86 cluster bacterium</name>
    <dbReference type="NCBI Taxonomy" id="2030880"/>
    <lineage>
        <taxon>Bacteria</taxon>
        <taxon>Pseudomonadati</taxon>
        <taxon>Pseudomonadota</taxon>
        <taxon>Gammaproteobacteria</taxon>
        <taxon>SAR86 cluster</taxon>
    </lineage>
</organism>
<sequence length="235" mass="25754">MKKYLLSLCALFLISSQSVTAASYLATYSLKVSNPAAYMEAMDDLMSSEWGKSFPAVVAVHAYAFNGYDDATHSVVLNYADTESLGKGTESFTDPTFLNFLARTSDVAEEVEQSLHMKLISGGSEDPDKNGTYTIYRMQVENPAKYAKAYSKIIEAQEEAGNIVGSYGLRQHVGGSVNYYTHYAYTSAGSMEEAMKSSEALYSSESFAKFSKEVSGNRKTMNISILSNVKTYNAN</sequence>
<dbReference type="AlphaFoldDB" id="A0A520MIZ2"/>
<feature type="signal peptide" evidence="1">
    <location>
        <begin position="1"/>
        <end position="21"/>
    </location>
</feature>